<keyword evidence="11" id="KW-0539">Nucleus</keyword>
<feature type="domain" description="C2H2-type" evidence="15">
    <location>
        <begin position="684"/>
        <end position="711"/>
    </location>
</feature>
<dbReference type="GO" id="GO:0003677">
    <property type="term" value="F:DNA binding"/>
    <property type="evidence" value="ECO:0007669"/>
    <property type="project" value="UniProtKB-KW"/>
</dbReference>
<dbReference type="SMART" id="SM00336">
    <property type="entry name" value="BBOX"/>
    <property type="match status" value="1"/>
</dbReference>
<dbReference type="SMART" id="SM00349">
    <property type="entry name" value="KRAB"/>
    <property type="match status" value="1"/>
</dbReference>
<dbReference type="EMBL" id="AGCU01157248">
    <property type="status" value="NOT_ANNOTATED_CDS"/>
    <property type="molecule type" value="Genomic_DNA"/>
</dbReference>
<sequence length="798" mass="90490">MAAESPVESLWEKAMHPVCLEDFTAPVTLECGHNVYQDYLSPQCRDTVQQGPLQSNRELAKVVELVKPLSFQAAKRAKCDRVCSKHQEALKLFHEEDQTPICVVCDRSQAHTVVPIKEAAQEYKENLAAHLKALREEREKLLEWKATAEGKSQEYLKQTQAKRQKIVAEFQQLQQFLEEQEQLLLAQLEKLDEDIGRLQTDADRKLSTQISCLSKQIGELEGKCQKPVSEFLQDVRNTLNRCETGQFQPPEEISPELEEQVSGFSQKMIMLSETLREFKDTLPSALERARGKSLGVFRQGCRTPMSISSSAPRLQSQGQEMAMVEPVTFEEVAVYFSEDEWALLDLSQRALYRDVMQENYEAVSWLGFPVSKTHVLSWVEKGEELQIPDFQSCEEGEIISDTHTGVGMLNENSERTLQQNGPERVAPCGVLVGRFEGHVSQNPEQGETCESQHSLQRQQGNHPGVRQSKSSQRRRRLKTNTETIQKKISHQQSSCTCSDYTTLIKHERAQTEEKPFKCSDCGKSFSWRSNLFIHRRAHTGEKPFSCSACGKSFSQRSHLDSHRRTHTGEQPFGCSVCRKGFSHNKSLINHQKTHTGEKPFSCSACGKTFSQRSHLDSHRRVHTGEKPFSCSDCGKSFSQRSHLVTHRRAHTGEKPFSCSDCGKSFSRSSSLVRHRRSHTGEKPFSCSDCGKSFSQHASLVRHRRSHTGEKPFSCSDCGKSFSRSSSFVTHKRAHTVERTFSCSDCGKSFSRSSSLVRHRRSHTGEKLFRCSDCGKSFSRSSSLVRHRRTHTGESFQLL</sequence>
<dbReference type="InterPro" id="IPR036051">
    <property type="entry name" value="KRAB_dom_sf"/>
</dbReference>
<dbReference type="InterPro" id="IPR013083">
    <property type="entry name" value="Znf_RING/FYVE/PHD"/>
</dbReference>
<dbReference type="GO" id="GO:0005634">
    <property type="term" value="C:nucleus"/>
    <property type="evidence" value="ECO:0007669"/>
    <property type="project" value="UniProtKB-SubCell"/>
</dbReference>
<keyword evidence="4" id="KW-0479">Metal-binding</keyword>
<feature type="domain" description="C2H2-type" evidence="15">
    <location>
        <begin position="628"/>
        <end position="655"/>
    </location>
</feature>
<dbReference type="FunFam" id="3.30.160.60:FF:002063">
    <property type="entry name" value="RB associated KRAB zinc finger"/>
    <property type="match status" value="2"/>
</dbReference>
<dbReference type="InterPro" id="IPR000315">
    <property type="entry name" value="Znf_B-box"/>
</dbReference>
<dbReference type="Pfam" id="PF00096">
    <property type="entry name" value="zf-C2H2"/>
    <property type="match status" value="10"/>
</dbReference>
<evidence type="ECO:0000256" key="12">
    <source>
        <dbReference type="PROSITE-ProRule" id="PRU00024"/>
    </source>
</evidence>
<comment type="subcellular location">
    <subcellularLocation>
        <location evidence="2">Nucleus</location>
    </subcellularLocation>
</comment>
<feature type="domain" description="C2H2-type" evidence="15">
    <location>
        <begin position="600"/>
        <end position="627"/>
    </location>
</feature>
<reference evidence="17" key="4">
    <citation type="submission" date="2025-09" db="UniProtKB">
        <authorList>
            <consortium name="Ensembl"/>
        </authorList>
    </citation>
    <scope>IDENTIFICATION</scope>
</reference>
<evidence type="ECO:0000256" key="11">
    <source>
        <dbReference type="ARBA" id="ARBA00023242"/>
    </source>
</evidence>
<feature type="domain" description="C2H2-type" evidence="15">
    <location>
        <begin position="572"/>
        <end position="599"/>
    </location>
</feature>
<dbReference type="PROSITE" id="PS50119">
    <property type="entry name" value="ZF_BBOX"/>
    <property type="match status" value="1"/>
</dbReference>
<evidence type="ECO:0000256" key="9">
    <source>
        <dbReference type="ARBA" id="ARBA00023125"/>
    </source>
</evidence>
<dbReference type="HOGENOM" id="CLU_002678_0_15_1"/>
<dbReference type="CDD" id="cd07765">
    <property type="entry name" value="KRAB_A-box"/>
    <property type="match status" value="1"/>
</dbReference>
<dbReference type="InterPro" id="IPR036236">
    <property type="entry name" value="Znf_C2H2_sf"/>
</dbReference>
<dbReference type="SUPFAM" id="SSF109640">
    <property type="entry name" value="KRAB domain (Kruppel-associated box)"/>
    <property type="match status" value="1"/>
</dbReference>
<feature type="domain" description="C2H2-type" evidence="15">
    <location>
        <begin position="544"/>
        <end position="571"/>
    </location>
</feature>
<evidence type="ECO:0000256" key="8">
    <source>
        <dbReference type="ARBA" id="ARBA00023015"/>
    </source>
</evidence>
<feature type="domain" description="C2H2-type" evidence="15">
    <location>
        <begin position="768"/>
        <end position="795"/>
    </location>
</feature>
<dbReference type="InterPro" id="IPR013087">
    <property type="entry name" value="Znf_C2H2_type"/>
</dbReference>
<dbReference type="Gene3D" id="3.30.160.60">
    <property type="entry name" value="Classic Zinc Finger"/>
    <property type="match status" value="11"/>
</dbReference>
<dbReference type="SMART" id="SM00355">
    <property type="entry name" value="ZnF_C2H2"/>
    <property type="match status" value="10"/>
</dbReference>
<reference evidence="18" key="2">
    <citation type="journal article" date="2013" name="Nat. Genet.">
        <title>The draft genomes of soft-shell turtle and green sea turtle yield insights into the development and evolution of the turtle-specific body plan.</title>
        <authorList>
            <person name="Wang Z."/>
            <person name="Pascual-Anaya J."/>
            <person name="Zadissa A."/>
            <person name="Li W."/>
            <person name="Niimura Y."/>
            <person name="Huang Z."/>
            <person name="Li C."/>
            <person name="White S."/>
            <person name="Xiong Z."/>
            <person name="Fang D."/>
            <person name="Wang B."/>
            <person name="Ming Y."/>
            <person name="Chen Y."/>
            <person name="Zheng Y."/>
            <person name="Kuraku S."/>
            <person name="Pignatelli M."/>
            <person name="Herrero J."/>
            <person name="Beal K."/>
            <person name="Nozawa M."/>
            <person name="Li Q."/>
            <person name="Wang J."/>
            <person name="Zhang H."/>
            <person name="Yu L."/>
            <person name="Shigenobu S."/>
            <person name="Wang J."/>
            <person name="Liu J."/>
            <person name="Flicek P."/>
            <person name="Searle S."/>
            <person name="Wang J."/>
            <person name="Kuratani S."/>
            <person name="Yin Y."/>
            <person name="Aken B."/>
            <person name="Zhang G."/>
            <person name="Irie N."/>
        </authorList>
    </citation>
    <scope>NUCLEOTIDE SEQUENCE [LARGE SCALE GENOMIC DNA]</scope>
    <source>
        <strain evidence="18">Daiwa-1</strain>
    </source>
</reference>
<reference evidence="18" key="1">
    <citation type="submission" date="2011-10" db="EMBL/GenBank/DDBJ databases">
        <authorList>
            <consortium name="Soft-shell Turtle Genome Consortium"/>
        </authorList>
    </citation>
    <scope>NUCLEOTIDE SEQUENCE [LARGE SCALE GENOMIC DNA]</scope>
    <source>
        <strain evidence="18">Daiwa-1</strain>
    </source>
</reference>
<feature type="domain" description="B box-type" evidence="14">
    <location>
        <begin position="78"/>
        <end position="116"/>
    </location>
</feature>
<dbReference type="PROSITE" id="PS00028">
    <property type="entry name" value="ZINC_FINGER_C2H2_1"/>
    <property type="match status" value="10"/>
</dbReference>
<evidence type="ECO:0000256" key="6">
    <source>
        <dbReference type="ARBA" id="ARBA00022771"/>
    </source>
</evidence>
<dbReference type="InterPro" id="IPR001909">
    <property type="entry name" value="KRAB"/>
</dbReference>
<dbReference type="FunFam" id="3.30.160.60:FF:000358">
    <property type="entry name" value="zinc finger protein 24"/>
    <property type="match status" value="1"/>
</dbReference>
<evidence type="ECO:0000256" key="5">
    <source>
        <dbReference type="ARBA" id="ARBA00022737"/>
    </source>
</evidence>
<dbReference type="PROSITE" id="PS50157">
    <property type="entry name" value="ZINC_FINGER_C2H2_2"/>
    <property type="match status" value="10"/>
</dbReference>
<dbReference type="PROSITE" id="PS50805">
    <property type="entry name" value="KRAB"/>
    <property type="match status" value="1"/>
</dbReference>
<dbReference type="GO" id="GO:0008270">
    <property type="term" value="F:zinc ion binding"/>
    <property type="evidence" value="ECO:0007669"/>
    <property type="project" value="UniProtKB-KW"/>
</dbReference>
<feature type="domain" description="KRAB" evidence="16">
    <location>
        <begin position="327"/>
        <end position="398"/>
    </location>
</feature>
<protein>
    <submittedName>
        <fullName evidence="17">Uncharacterized protein</fullName>
    </submittedName>
</protein>
<dbReference type="SUPFAM" id="SSF57850">
    <property type="entry name" value="RING/U-box"/>
    <property type="match status" value="1"/>
</dbReference>
<dbReference type="SUPFAM" id="SSF57667">
    <property type="entry name" value="beta-beta-alpha zinc fingers"/>
    <property type="match status" value="6"/>
</dbReference>
<accession>K7FCL8</accession>
<feature type="domain" description="C2H2-type" evidence="15">
    <location>
        <begin position="740"/>
        <end position="767"/>
    </location>
</feature>
<dbReference type="EMBL" id="AGCU01157251">
    <property type="status" value="NOT_ANNOTATED_CDS"/>
    <property type="molecule type" value="Genomic_DNA"/>
</dbReference>
<evidence type="ECO:0000259" key="16">
    <source>
        <dbReference type="PROSITE" id="PS50805"/>
    </source>
</evidence>
<dbReference type="PANTHER" id="PTHR24406">
    <property type="entry name" value="TRANSCRIPTIONAL REPRESSOR CTCFL-RELATED"/>
    <property type="match status" value="1"/>
</dbReference>
<evidence type="ECO:0000256" key="10">
    <source>
        <dbReference type="ARBA" id="ARBA00023163"/>
    </source>
</evidence>
<feature type="domain" description="C2H2-type" evidence="15">
    <location>
        <begin position="516"/>
        <end position="543"/>
    </location>
</feature>
<evidence type="ECO:0000313" key="17">
    <source>
        <dbReference type="Ensembl" id="ENSPSIP00000005778.1"/>
    </source>
</evidence>
<reference evidence="17" key="3">
    <citation type="submission" date="2025-08" db="UniProtKB">
        <authorList>
            <consortium name="Ensembl"/>
        </authorList>
    </citation>
    <scope>IDENTIFICATION</scope>
</reference>
<keyword evidence="10" id="KW-0804">Transcription</keyword>
<keyword evidence="7" id="KW-0862">Zinc</keyword>
<dbReference type="Gene3D" id="3.30.40.10">
    <property type="entry name" value="Zinc/RING finger domain, C3HC4 (zinc finger)"/>
    <property type="match status" value="1"/>
</dbReference>
<evidence type="ECO:0000256" key="3">
    <source>
        <dbReference type="ARBA" id="ARBA00006991"/>
    </source>
</evidence>
<organism evidence="17 18">
    <name type="scientific">Pelodiscus sinensis</name>
    <name type="common">Chinese softshell turtle</name>
    <name type="synonym">Trionyx sinensis</name>
    <dbReference type="NCBI Taxonomy" id="13735"/>
    <lineage>
        <taxon>Eukaryota</taxon>
        <taxon>Metazoa</taxon>
        <taxon>Chordata</taxon>
        <taxon>Craniata</taxon>
        <taxon>Vertebrata</taxon>
        <taxon>Euteleostomi</taxon>
        <taxon>Archelosauria</taxon>
        <taxon>Testudinata</taxon>
        <taxon>Testudines</taxon>
        <taxon>Cryptodira</taxon>
        <taxon>Trionychia</taxon>
        <taxon>Trionychidae</taxon>
        <taxon>Pelodiscus</taxon>
    </lineage>
</organism>
<keyword evidence="9" id="KW-0238">DNA-binding</keyword>
<evidence type="ECO:0000256" key="2">
    <source>
        <dbReference type="ARBA" id="ARBA00004123"/>
    </source>
</evidence>
<dbReference type="FunFam" id="3.30.160.60:FF:002343">
    <property type="entry name" value="Zinc finger protein 33A"/>
    <property type="match status" value="2"/>
</dbReference>
<dbReference type="FunFam" id="3.30.160.60:FF:000295">
    <property type="entry name" value="zinc finger protein 19"/>
    <property type="match status" value="1"/>
</dbReference>
<feature type="region of interest" description="Disordered" evidence="13">
    <location>
        <begin position="453"/>
        <end position="479"/>
    </location>
</feature>
<dbReference type="Pfam" id="PF01352">
    <property type="entry name" value="KRAB"/>
    <property type="match status" value="1"/>
</dbReference>
<dbReference type="GeneTree" id="ENSGT01150000286941"/>
<keyword evidence="8" id="KW-0805">Transcription regulation</keyword>
<evidence type="ECO:0000256" key="1">
    <source>
        <dbReference type="ARBA" id="ARBA00003767"/>
    </source>
</evidence>
<proteinExistence type="inferred from homology"/>
<dbReference type="InterPro" id="IPR050888">
    <property type="entry name" value="ZnF_C2H2-type_TF"/>
</dbReference>
<keyword evidence="5" id="KW-0677">Repeat</keyword>
<dbReference type="EMBL" id="AGCU01157250">
    <property type="status" value="NOT_ANNOTATED_CDS"/>
    <property type="molecule type" value="Genomic_DNA"/>
</dbReference>
<dbReference type="FunFam" id="3.30.160.60:FF:000478">
    <property type="entry name" value="Zinc finger protein 133"/>
    <property type="match status" value="1"/>
</dbReference>
<name>K7FCL8_PELSI</name>
<comment type="function">
    <text evidence="1">May be involved in transcriptional regulation.</text>
</comment>
<feature type="domain" description="C2H2-type" evidence="15">
    <location>
        <begin position="656"/>
        <end position="683"/>
    </location>
</feature>
<dbReference type="AlphaFoldDB" id="K7FCL8"/>
<dbReference type="FunFam" id="3.30.160.60:FF:002716">
    <property type="entry name" value="Zinc finger protein 212"/>
    <property type="match status" value="2"/>
</dbReference>
<dbReference type="SUPFAM" id="SSF57845">
    <property type="entry name" value="B-box zinc-binding domain"/>
    <property type="match status" value="1"/>
</dbReference>
<dbReference type="Ensembl" id="ENSPSIT00000005812.1">
    <property type="protein sequence ID" value="ENSPSIP00000005778.1"/>
    <property type="gene ID" value="ENSPSIG00000005371.1"/>
</dbReference>
<evidence type="ECO:0000259" key="14">
    <source>
        <dbReference type="PROSITE" id="PS50119"/>
    </source>
</evidence>
<evidence type="ECO:0000256" key="13">
    <source>
        <dbReference type="SAM" id="MobiDB-lite"/>
    </source>
</evidence>
<dbReference type="Proteomes" id="UP000007267">
    <property type="component" value="Unassembled WGS sequence"/>
</dbReference>
<comment type="similarity">
    <text evidence="3">Belongs to the krueppel C2H2-type zinc-finger protein family.</text>
</comment>
<keyword evidence="18" id="KW-1185">Reference proteome</keyword>
<dbReference type="eggNOG" id="KOG1721">
    <property type="taxonomic scope" value="Eukaryota"/>
</dbReference>
<keyword evidence="6 12" id="KW-0863">Zinc-finger</keyword>
<dbReference type="FunFam" id="3.30.160.60:FF:000966">
    <property type="entry name" value="ZFP90 zinc finger protein"/>
    <property type="match status" value="1"/>
</dbReference>
<evidence type="ECO:0000256" key="7">
    <source>
        <dbReference type="ARBA" id="ARBA00022833"/>
    </source>
</evidence>
<dbReference type="GO" id="GO:0006355">
    <property type="term" value="P:regulation of DNA-templated transcription"/>
    <property type="evidence" value="ECO:0007669"/>
    <property type="project" value="InterPro"/>
</dbReference>
<dbReference type="eggNOG" id="KOG2177">
    <property type="taxonomic scope" value="Eukaryota"/>
</dbReference>
<evidence type="ECO:0000259" key="15">
    <source>
        <dbReference type="PROSITE" id="PS50157"/>
    </source>
</evidence>
<evidence type="ECO:0000313" key="18">
    <source>
        <dbReference type="Proteomes" id="UP000007267"/>
    </source>
</evidence>
<feature type="domain" description="C2H2-type" evidence="15">
    <location>
        <begin position="712"/>
        <end position="739"/>
    </location>
</feature>
<evidence type="ECO:0000256" key="4">
    <source>
        <dbReference type="ARBA" id="ARBA00022723"/>
    </source>
</evidence>
<dbReference type="EMBL" id="AGCU01157249">
    <property type="status" value="NOT_ANNOTATED_CDS"/>
    <property type="molecule type" value="Genomic_DNA"/>
</dbReference>
<dbReference type="Gene3D" id="6.10.140.140">
    <property type="match status" value="1"/>
</dbReference>